<accession>A0A1U9ZYN2</accession>
<dbReference type="Pfam" id="PF08889">
    <property type="entry name" value="WbqC"/>
    <property type="match status" value="1"/>
</dbReference>
<keyword evidence="2" id="KW-1185">Reference proteome</keyword>
<evidence type="ECO:0000313" key="1">
    <source>
        <dbReference type="EMBL" id="AQZ63029.1"/>
    </source>
</evidence>
<sequence length="279" mass="31057">MTPTRLFSTPDSTAGSFRPELPYGEVCAIHQPNLFPRLSTLAKLYAADYWIVLDDVQFARRDYQHRTRLASLDDSRQTQWLSVATHLPHGRSTSIRGARLAEPCRCRRRVGQLLADHYRRSVYWPPFKRRLEPLLARFQSTDRLADITELSTHLLLEEVGWPGRVLHSSDLFARGGRSQRLADLAWLTGATTYLCGTGGMRYLEPAAFQAHSIKVLPFRTPASGIWGSAREVSAVRALMLAGPTAVRLELETLKAHVLAGDPARSSGAARSCLEFGSCG</sequence>
<dbReference type="OrthoDB" id="3611744at2"/>
<name>A0A1U9ZYN2_9ACTN</name>
<proteinExistence type="predicted"/>
<dbReference type="InterPro" id="IPR014985">
    <property type="entry name" value="WbqC"/>
</dbReference>
<dbReference type="EMBL" id="CP017717">
    <property type="protein sequence ID" value="AQZ63029.1"/>
    <property type="molecule type" value="Genomic_DNA"/>
</dbReference>
<protein>
    <recommendedName>
        <fullName evidence="3">WbqC family protein</fullName>
    </recommendedName>
</protein>
<dbReference type="RefSeq" id="WP_080039220.1">
    <property type="nucleotide sequence ID" value="NZ_CP017717.1"/>
</dbReference>
<dbReference type="STRING" id="1909395.BKM31_17570"/>
<gene>
    <name evidence="1" type="ORF">BKM31_17570</name>
</gene>
<evidence type="ECO:0000313" key="2">
    <source>
        <dbReference type="Proteomes" id="UP000190797"/>
    </source>
</evidence>
<dbReference type="KEGG" id="noa:BKM31_17570"/>
<dbReference type="Proteomes" id="UP000190797">
    <property type="component" value="Chromosome"/>
</dbReference>
<dbReference type="AlphaFoldDB" id="A0A1U9ZYN2"/>
<evidence type="ECO:0008006" key="3">
    <source>
        <dbReference type="Google" id="ProtNLM"/>
    </source>
</evidence>
<reference evidence="2" key="1">
    <citation type="journal article" date="2017" name="Med. Chem. Commun.">
        <title>Nonomuraea sp. ATCC 55076 harbours the largest actinomycete chromosome to date and the kistamicin biosynthetic gene cluster.</title>
        <authorList>
            <person name="Nazari B."/>
            <person name="Forneris C.C."/>
            <person name="Gibson M.I."/>
            <person name="Moon K."/>
            <person name="Schramma K.R."/>
            <person name="Seyedsayamdost M.R."/>
        </authorList>
    </citation>
    <scope>NUCLEOTIDE SEQUENCE [LARGE SCALE GENOMIC DNA]</scope>
    <source>
        <strain evidence="2">ATCC 55076</strain>
    </source>
</reference>
<organism evidence="1 2">
    <name type="scientific">[Actinomadura] parvosata subsp. kistnae</name>
    <dbReference type="NCBI Taxonomy" id="1909395"/>
    <lineage>
        <taxon>Bacteria</taxon>
        <taxon>Bacillati</taxon>
        <taxon>Actinomycetota</taxon>
        <taxon>Actinomycetes</taxon>
        <taxon>Streptosporangiales</taxon>
        <taxon>Streptosporangiaceae</taxon>
        <taxon>Nonomuraea</taxon>
    </lineage>
</organism>